<evidence type="ECO:0000313" key="1">
    <source>
        <dbReference type="EMBL" id="GAA2347508.1"/>
    </source>
</evidence>
<evidence type="ECO:0000313" key="2">
    <source>
        <dbReference type="Proteomes" id="UP001501444"/>
    </source>
</evidence>
<dbReference type="Proteomes" id="UP001501444">
    <property type="component" value="Unassembled WGS sequence"/>
</dbReference>
<reference evidence="2" key="1">
    <citation type="journal article" date="2019" name="Int. J. Syst. Evol. Microbiol.">
        <title>The Global Catalogue of Microorganisms (GCM) 10K type strain sequencing project: providing services to taxonomists for standard genome sequencing and annotation.</title>
        <authorList>
            <consortium name="The Broad Institute Genomics Platform"/>
            <consortium name="The Broad Institute Genome Sequencing Center for Infectious Disease"/>
            <person name="Wu L."/>
            <person name="Ma J."/>
        </authorList>
    </citation>
    <scope>NUCLEOTIDE SEQUENCE [LARGE SCALE GENOMIC DNA]</scope>
    <source>
        <strain evidence="2">JCM 3272</strain>
    </source>
</reference>
<accession>A0ABP5T8E0</accession>
<sequence length="60" mass="6774">MADQRHEGVTDDGEPYVIVRTDATIDAYIGYDAEPSSYTCDTEQEAVEFFDQIVREVSKP</sequence>
<organism evidence="1 2">
    <name type="scientific">Dactylosporangium salmoneum</name>
    <dbReference type="NCBI Taxonomy" id="53361"/>
    <lineage>
        <taxon>Bacteria</taxon>
        <taxon>Bacillati</taxon>
        <taxon>Actinomycetota</taxon>
        <taxon>Actinomycetes</taxon>
        <taxon>Micromonosporales</taxon>
        <taxon>Micromonosporaceae</taxon>
        <taxon>Dactylosporangium</taxon>
    </lineage>
</organism>
<protein>
    <submittedName>
        <fullName evidence="1">Uncharacterized protein</fullName>
    </submittedName>
</protein>
<proteinExistence type="predicted"/>
<dbReference type="RefSeq" id="WP_344613470.1">
    <property type="nucleotide sequence ID" value="NZ_BAAARV010000025.1"/>
</dbReference>
<name>A0ABP5T8E0_9ACTN</name>
<gene>
    <name evidence="1" type="ORF">GCM10010170_035200</name>
</gene>
<keyword evidence="2" id="KW-1185">Reference proteome</keyword>
<dbReference type="EMBL" id="BAAARV010000025">
    <property type="protein sequence ID" value="GAA2347508.1"/>
    <property type="molecule type" value="Genomic_DNA"/>
</dbReference>
<comment type="caution">
    <text evidence="1">The sequence shown here is derived from an EMBL/GenBank/DDBJ whole genome shotgun (WGS) entry which is preliminary data.</text>
</comment>